<proteinExistence type="predicted"/>
<reference evidence="2" key="1">
    <citation type="journal article" date="2019" name="Int. J. Syst. Evol. Microbiol.">
        <title>The Global Catalogue of Microorganisms (GCM) 10K type strain sequencing project: providing services to taxonomists for standard genome sequencing and annotation.</title>
        <authorList>
            <consortium name="The Broad Institute Genomics Platform"/>
            <consortium name="The Broad Institute Genome Sequencing Center for Infectious Disease"/>
            <person name="Wu L."/>
            <person name="Ma J."/>
        </authorList>
    </citation>
    <scope>NUCLEOTIDE SEQUENCE [LARGE SCALE GENOMIC DNA]</scope>
    <source>
        <strain evidence="2">CGMCC 1.12478</strain>
    </source>
</reference>
<name>A0ABQ1K9E6_9RHOB</name>
<organism evidence="1 2">
    <name type="scientific">Marivita lacus</name>
    <dbReference type="NCBI Taxonomy" id="1323742"/>
    <lineage>
        <taxon>Bacteria</taxon>
        <taxon>Pseudomonadati</taxon>
        <taxon>Pseudomonadota</taxon>
        <taxon>Alphaproteobacteria</taxon>
        <taxon>Rhodobacterales</taxon>
        <taxon>Roseobacteraceae</taxon>
        <taxon>Marivita</taxon>
    </lineage>
</organism>
<protein>
    <submittedName>
        <fullName evidence="1">Uncharacterized protein</fullName>
    </submittedName>
</protein>
<gene>
    <name evidence="1" type="ORF">GCM10011363_02520</name>
</gene>
<evidence type="ECO:0000313" key="1">
    <source>
        <dbReference type="EMBL" id="GGB89411.1"/>
    </source>
</evidence>
<dbReference type="Proteomes" id="UP000645462">
    <property type="component" value="Unassembled WGS sequence"/>
</dbReference>
<dbReference type="EMBL" id="BMFC01000001">
    <property type="protein sequence ID" value="GGB89411.1"/>
    <property type="molecule type" value="Genomic_DNA"/>
</dbReference>
<sequence>MGWMQEEGQDGPMREIVNSAPFMVNENALALSVIAADCAITGLPAAIHAALTAHRADTIKPPICPFNVGTALFYRYIGDLGQFGQYKVT</sequence>
<accession>A0ABQ1K9E6</accession>
<keyword evidence="2" id="KW-1185">Reference proteome</keyword>
<comment type="caution">
    <text evidence="1">The sequence shown here is derived from an EMBL/GenBank/DDBJ whole genome shotgun (WGS) entry which is preliminary data.</text>
</comment>
<evidence type="ECO:0000313" key="2">
    <source>
        <dbReference type="Proteomes" id="UP000645462"/>
    </source>
</evidence>